<dbReference type="GO" id="GO:0016787">
    <property type="term" value="F:hydrolase activity"/>
    <property type="evidence" value="ECO:0007669"/>
    <property type="project" value="UniProtKB-KW"/>
</dbReference>
<evidence type="ECO:0000313" key="8">
    <source>
        <dbReference type="EMBL" id="OGZ32060.1"/>
    </source>
</evidence>
<dbReference type="InterPro" id="IPR012933">
    <property type="entry name" value="HicA_mRNA_interferase"/>
</dbReference>
<gene>
    <name evidence="8" type="ORF">A3H02_02720</name>
</gene>
<dbReference type="PANTHER" id="PTHR34873">
    <property type="entry name" value="SSR1766 PROTEIN"/>
    <property type="match status" value="1"/>
</dbReference>
<protein>
    <recommendedName>
        <fullName evidence="10">Toxin HicA</fullName>
    </recommendedName>
</protein>
<evidence type="ECO:0000256" key="2">
    <source>
        <dbReference type="ARBA" id="ARBA00022649"/>
    </source>
</evidence>
<organism evidence="8 9">
    <name type="scientific">Candidatus Niyogibacteria bacterium RIFCSPLOWO2_12_FULL_41_13</name>
    <dbReference type="NCBI Taxonomy" id="1801726"/>
    <lineage>
        <taxon>Bacteria</taxon>
        <taxon>Candidatus Niyogiibacteriota</taxon>
    </lineage>
</organism>
<dbReference type="Proteomes" id="UP000176787">
    <property type="component" value="Unassembled WGS sequence"/>
</dbReference>
<keyword evidence="2" id="KW-1277">Toxin-antitoxin system</keyword>
<dbReference type="PANTHER" id="PTHR34873:SF3">
    <property type="entry name" value="ADDICTION MODULE TOXIN, HICA FAMILY"/>
    <property type="match status" value="1"/>
</dbReference>
<keyword evidence="5" id="KW-0378">Hydrolase</keyword>
<evidence type="ECO:0008006" key="10">
    <source>
        <dbReference type="Google" id="ProtNLM"/>
    </source>
</evidence>
<dbReference type="Pfam" id="PF07927">
    <property type="entry name" value="HicA_toxin"/>
    <property type="match status" value="1"/>
</dbReference>
<comment type="similarity">
    <text evidence="1">Belongs to the HicA mRNA interferase family.</text>
</comment>
<evidence type="ECO:0000256" key="3">
    <source>
        <dbReference type="ARBA" id="ARBA00022722"/>
    </source>
</evidence>
<proteinExistence type="inferred from homology"/>
<keyword evidence="4" id="KW-0255">Endonuclease</keyword>
<evidence type="ECO:0000256" key="1">
    <source>
        <dbReference type="ARBA" id="ARBA00006620"/>
    </source>
</evidence>
<evidence type="ECO:0000313" key="9">
    <source>
        <dbReference type="Proteomes" id="UP000176787"/>
    </source>
</evidence>
<dbReference type="STRING" id="1801726.A3H02_02720"/>
<reference evidence="8 9" key="1">
    <citation type="journal article" date="2016" name="Nat. Commun.">
        <title>Thousands of microbial genomes shed light on interconnected biogeochemical processes in an aquifer system.</title>
        <authorList>
            <person name="Anantharaman K."/>
            <person name="Brown C.T."/>
            <person name="Hug L.A."/>
            <person name="Sharon I."/>
            <person name="Castelle C.J."/>
            <person name="Probst A.J."/>
            <person name="Thomas B.C."/>
            <person name="Singh A."/>
            <person name="Wilkins M.J."/>
            <person name="Karaoz U."/>
            <person name="Brodie E.L."/>
            <person name="Williams K.H."/>
            <person name="Hubbard S.S."/>
            <person name="Banfield J.F."/>
        </authorList>
    </citation>
    <scope>NUCLEOTIDE SEQUENCE [LARGE SCALE GENOMIC DNA]</scope>
</reference>
<evidence type="ECO:0000256" key="5">
    <source>
        <dbReference type="ARBA" id="ARBA00022801"/>
    </source>
</evidence>
<evidence type="ECO:0000256" key="7">
    <source>
        <dbReference type="ARBA" id="ARBA00023016"/>
    </source>
</evidence>
<name>A0A1G2F349_9BACT</name>
<sequence>MPKALKSGKVISLLKKNGFVLKRQKGSHLIFFHPKNHRRVIVPFHNKDLPKGTLHEIIKQAGINLYETF</sequence>
<dbReference type="AlphaFoldDB" id="A0A1G2F349"/>
<keyword evidence="3" id="KW-0540">Nuclease</keyword>
<evidence type="ECO:0000256" key="4">
    <source>
        <dbReference type="ARBA" id="ARBA00022759"/>
    </source>
</evidence>
<keyword evidence="6" id="KW-0694">RNA-binding</keyword>
<keyword evidence="7" id="KW-0346">Stress response</keyword>
<accession>A0A1G2F349</accession>
<evidence type="ECO:0000256" key="6">
    <source>
        <dbReference type="ARBA" id="ARBA00022884"/>
    </source>
</evidence>
<comment type="caution">
    <text evidence="8">The sequence shown here is derived from an EMBL/GenBank/DDBJ whole genome shotgun (WGS) entry which is preliminary data.</text>
</comment>
<dbReference type="InterPro" id="IPR038570">
    <property type="entry name" value="HicA_sf"/>
</dbReference>
<dbReference type="SUPFAM" id="SSF54786">
    <property type="entry name" value="YcfA/nrd intein domain"/>
    <property type="match status" value="1"/>
</dbReference>
<dbReference type="EMBL" id="MHMS01000015">
    <property type="protein sequence ID" value="OGZ32060.1"/>
    <property type="molecule type" value="Genomic_DNA"/>
</dbReference>
<dbReference type="Gene3D" id="3.30.920.30">
    <property type="entry name" value="Hypothetical protein"/>
    <property type="match status" value="1"/>
</dbReference>
<dbReference type="GO" id="GO:0003729">
    <property type="term" value="F:mRNA binding"/>
    <property type="evidence" value="ECO:0007669"/>
    <property type="project" value="InterPro"/>
</dbReference>
<dbReference type="GO" id="GO:0004519">
    <property type="term" value="F:endonuclease activity"/>
    <property type="evidence" value="ECO:0007669"/>
    <property type="project" value="UniProtKB-KW"/>
</dbReference>